<sequence length="86" mass="10236">MDLLRNYPICGFLKPRAKSFGKRGLLLSYEEELVIMWVTQNFSRQSNVFLFLFTLLPTQAVVEQNHYPLEEYSTRWWGTVEFEKAL</sequence>
<evidence type="ECO:0000313" key="2">
    <source>
        <dbReference type="Proteomes" id="UP000694407"/>
    </source>
</evidence>
<dbReference type="Ensembl" id="ENSMMMT00000021522.1">
    <property type="protein sequence ID" value="ENSMMMP00000018941.1"/>
    <property type="gene ID" value="ENSMMMG00000016768.1"/>
</dbReference>
<dbReference type="AlphaFoldDB" id="A0A8C5ZQR9"/>
<evidence type="ECO:0000313" key="1">
    <source>
        <dbReference type="Ensembl" id="ENSMMMP00000018941.1"/>
    </source>
</evidence>
<dbReference type="Proteomes" id="UP000694407">
    <property type="component" value="Unplaced"/>
</dbReference>
<accession>A0A8C5ZQR9</accession>
<proteinExistence type="predicted"/>
<name>A0A8C5ZQR9_MARMA</name>
<reference evidence="1" key="2">
    <citation type="submission" date="2025-09" db="UniProtKB">
        <authorList>
            <consortium name="Ensembl"/>
        </authorList>
    </citation>
    <scope>IDENTIFICATION</scope>
</reference>
<protein>
    <submittedName>
        <fullName evidence="1">Uncharacterized protein</fullName>
    </submittedName>
</protein>
<organism evidence="1 2">
    <name type="scientific">Marmota marmota marmota</name>
    <name type="common">Alpine marmot</name>
    <dbReference type="NCBI Taxonomy" id="9994"/>
    <lineage>
        <taxon>Eukaryota</taxon>
        <taxon>Metazoa</taxon>
        <taxon>Chordata</taxon>
        <taxon>Craniata</taxon>
        <taxon>Vertebrata</taxon>
        <taxon>Euteleostomi</taxon>
        <taxon>Mammalia</taxon>
        <taxon>Eutheria</taxon>
        <taxon>Euarchontoglires</taxon>
        <taxon>Glires</taxon>
        <taxon>Rodentia</taxon>
        <taxon>Sciuromorpha</taxon>
        <taxon>Sciuridae</taxon>
        <taxon>Xerinae</taxon>
        <taxon>Marmotini</taxon>
        <taxon>Marmota</taxon>
    </lineage>
</organism>
<keyword evidence="2" id="KW-1185">Reference proteome</keyword>
<reference evidence="1" key="1">
    <citation type="submission" date="2025-08" db="UniProtKB">
        <authorList>
            <consortium name="Ensembl"/>
        </authorList>
    </citation>
    <scope>IDENTIFICATION</scope>
</reference>